<dbReference type="Proteomes" id="UP000619534">
    <property type="component" value="Unassembled WGS sequence"/>
</dbReference>
<organism evidence="5 6">
    <name type="scientific">Thalassobacillus devorans</name>
    <dbReference type="NCBI Taxonomy" id="279813"/>
    <lineage>
        <taxon>Bacteria</taxon>
        <taxon>Bacillati</taxon>
        <taxon>Bacillota</taxon>
        <taxon>Bacilli</taxon>
        <taxon>Bacillales</taxon>
        <taxon>Bacillaceae</taxon>
        <taxon>Thalassobacillus</taxon>
    </lineage>
</organism>
<dbReference type="InterPro" id="IPR051531">
    <property type="entry name" value="N-acetyltransferase"/>
</dbReference>
<evidence type="ECO:0000256" key="2">
    <source>
        <dbReference type="ARBA" id="ARBA00023315"/>
    </source>
</evidence>
<keyword evidence="1" id="KW-0808">Transferase</keyword>
<dbReference type="PANTHER" id="PTHR43792">
    <property type="entry name" value="GNAT FAMILY, PUTATIVE (AFU_ORTHOLOGUE AFUA_3G00765)-RELATED-RELATED"/>
    <property type="match status" value="1"/>
</dbReference>
<dbReference type="Gene3D" id="3.40.630.30">
    <property type="match status" value="1"/>
</dbReference>
<dbReference type="InterPro" id="IPR000182">
    <property type="entry name" value="GNAT_dom"/>
</dbReference>
<comment type="similarity">
    <text evidence="3">Belongs to the acetyltransferase family. RimJ subfamily.</text>
</comment>
<dbReference type="EMBL" id="BMCJ01000001">
    <property type="protein sequence ID" value="GGC77993.1"/>
    <property type="molecule type" value="Genomic_DNA"/>
</dbReference>
<dbReference type="Pfam" id="PF13302">
    <property type="entry name" value="Acetyltransf_3"/>
    <property type="match status" value="1"/>
</dbReference>
<gene>
    <name evidence="5" type="ORF">GCM10007216_05660</name>
</gene>
<evidence type="ECO:0000256" key="3">
    <source>
        <dbReference type="ARBA" id="ARBA00038502"/>
    </source>
</evidence>
<keyword evidence="2" id="KW-0012">Acyltransferase</keyword>
<evidence type="ECO:0000313" key="6">
    <source>
        <dbReference type="Proteomes" id="UP000619534"/>
    </source>
</evidence>
<name>A0ABQ1NIC0_9BACI</name>
<sequence length="186" mass="22216">MQTQEQKLQSETERLIIRPLQNEDYEVWLEGFRNRLPSQYKYDGDGIDVDAWTQRKFHDIVARFKRLAARDETYMFGVFRKSDQKHIGSVEFSTIMRDEFQWGMLGYRIHNQFWKQGYGKEAVQEGLAIAFHHLEFNRIEAHINVDNSPSIRLAESAGLTYECTRKGFIYEENDWTDNLVYYINNR</sequence>
<dbReference type="PANTHER" id="PTHR43792:SF8">
    <property type="entry name" value="[RIBOSOMAL PROTEIN US5]-ALANINE N-ACETYLTRANSFERASE"/>
    <property type="match status" value="1"/>
</dbReference>
<evidence type="ECO:0000313" key="5">
    <source>
        <dbReference type="EMBL" id="GGC77993.1"/>
    </source>
</evidence>
<feature type="domain" description="N-acetyltransferase" evidence="4">
    <location>
        <begin position="15"/>
        <end position="186"/>
    </location>
</feature>
<protein>
    <submittedName>
        <fullName evidence="5">N-acetyltransferase</fullName>
    </submittedName>
</protein>
<dbReference type="InterPro" id="IPR016181">
    <property type="entry name" value="Acyl_CoA_acyltransferase"/>
</dbReference>
<evidence type="ECO:0000256" key="1">
    <source>
        <dbReference type="ARBA" id="ARBA00022679"/>
    </source>
</evidence>
<evidence type="ECO:0000259" key="4">
    <source>
        <dbReference type="PROSITE" id="PS51186"/>
    </source>
</evidence>
<proteinExistence type="inferred from homology"/>
<comment type="caution">
    <text evidence="5">The sequence shown here is derived from an EMBL/GenBank/DDBJ whole genome shotgun (WGS) entry which is preliminary data.</text>
</comment>
<dbReference type="RefSeq" id="WP_062445149.1">
    <property type="nucleotide sequence ID" value="NZ_BMCJ01000001.1"/>
</dbReference>
<dbReference type="PROSITE" id="PS51186">
    <property type="entry name" value="GNAT"/>
    <property type="match status" value="1"/>
</dbReference>
<keyword evidence="6" id="KW-1185">Reference proteome</keyword>
<reference evidence="6" key="1">
    <citation type="journal article" date="2019" name="Int. J. Syst. Evol. Microbiol.">
        <title>The Global Catalogue of Microorganisms (GCM) 10K type strain sequencing project: providing services to taxonomists for standard genome sequencing and annotation.</title>
        <authorList>
            <consortium name="The Broad Institute Genomics Platform"/>
            <consortium name="The Broad Institute Genome Sequencing Center for Infectious Disease"/>
            <person name="Wu L."/>
            <person name="Ma J."/>
        </authorList>
    </citation>
    <scope>NUCLEOTIDE SEQUENCE [LARGE SCALE GENOMIC DNA]</scope>
    <source>
        <strain evidence="6">CCM 7282</strain>
    </source>
</reference>
<accession>A0ABQ1NIC0</accession>
<dbReference type="SUPFAM" id="SSF55729">
    <property type="entry name" value="Acyl-CoA N-acyltransferases (Nat)"/>
    <property type="match status" value="1"/>
</dbReference>